<dbReference type="GO" id="GO:0035805">
    <property type="term" value="C:egg coat"/>
    <property type="evidence" value="ECO:0007669"/>
    <property type="project" value="UniProtKB-SubCell"/>
</dbReference>
<feature type="domain" description="ZP" evidence="15">
    <location>
        <begin position="69"/>
        <end position="329"/>
    </location>
</feature>
<comment type="caution">
    <text evidence="16">The sequence shown here is derived from an EMBL/GenBank/DDBJ whole genome shotgun (WGS) entry which is preliminary data.</text>
</comment>
<evidence type="ECO:0000256" key="5">
    <source>
        <dbReference type="ARBA" id="ARBA00022525"/>
    </source>
</evidence>
<dbReference type="FunFam" id="2.60.40.4100:FF:000002">
    <property type="entry name" value="Zona pellucida sperm-binding protein 3"/>
    <property type="match status" value="1"/>
</dbReference>
<dbReference type="PANTHER" id="PTHR11576">
    <property type="entry name" value="ZONA PELLUCIDA SPERM-BINDING PROTEIN 3"/>
    <property type="match status" value="1"/>
</dbReference>
<evidence type="ECO:0000256" key="12">
    <source>
        <dbReference type="ARBA" id="ARBA00023157"/>
    </source>
</evidence>
<evidence type="ECO:0000256" key="7">
    <source>
        <dbReference type="ARBA" id="ARBA00022685"/>
    </source>
</evidence>
<evidence type="ECO:0000256" key="10">
    <source>
        <dbReference type="ARBA" id="ARBA00022989"/>
    </source>
</evidence>
<dbReference type="InterPro" id="IPR042235">
    <property type="entry name" value="ZP-C_dom"/>
</dbReference>
<proteinExistence type="inferred from homology"/>
<dbReference type="InterPro" id="IPR048290">
    <property type="entry name" value="ZP_chr"/>
</dbReference>
<keyword evidence="17" id="KW-1185">Reference proteome</keyword>
<dbReference type="FunFam" id="2.60.40.3210:FF:000001">
    <property type="entry name" value="Zona pellucida sperm-binding protein 3"/>
    <property type="match status" value="1"/>
</dbReference>
<dbReference type="PRINTS" id="PR00023">
    <property type="entry name" value="ZPELLUCIDA"/>
</dbReference>
<evidence type="ECO:0000313" key="17">
    <source>
        <dbReference type="Proteomes" id="UP000316079"/>
    </source>
</evidence>
<dbReference type="PROSITE" id="PS51034">
    <property type="entry name" value="ZP_2"/>
    <property type="match status" value="1"/>
</dbReference>
<comment type="PTM">
    <text evidence="14">Proteolytically cleaved before the transmembrane segment to yield the secreted ectodomain incorporated in the zona pellucida.</text>
</comment>
<dbReference type="PANTHER" id="PTHR11576:SF2">
    <property type="entry name" value="ZONA PELLUCIDA SPERM-BINDING PROTEIN 3"/>
    <property type="match status" value="1"/>
</dbReference>
<dbReference type="GO" id="GO:0007339">
    <property type="term" value="P:binding of sperm to zona pellucida"/>
    <property type="evidence" value="ECO:0007669"/>
    <property type="project" value="UniProtKB-UniRule"/>
</dbReference>
<evidence type="ECO:0000256" key="6">
    <source>
        <dbReference type="ARBA" id="ARBA00022530"/>
    </source>
</evidence>
<protein>
    <recommendedName>
        <fullName evidence="3 14">Zona pellucida sperm-binding protein 3</fullName>
    </recommendedName>
</protein>
<dbReference type="OrthoDB" id="8880842at2759"/>
<organism evidence="16 17">
    <name type="scientific">Danionella cerebrum</name>
    <dbReference type="NCBI Taxonomy" id="2873325"/>
    <lineage>
        <taxon>Eukaryota</taxon>
        <taxon>Metazoa</taxon>
        <taxon>Chordata</taxon>
        <taxon>Craniata</taxon>
        <taxon>Vertebrata</taxon>
        <taxon>Euteleostomi</taxon>
        <taxon>Actinopterygii</taxon>
        <taxon>Neopterygii</taxon>
        <taxon>Teleostei</taxon>
        <taxon>Ostariophysi</taxon>
        <taxon>Cypriniformes</taxon>
        <taxon>Danionidae</taxon>
        <taxon>Danioninae</taxon>
        <taxon>Danionella</taxon>
    </lineage>
</organism>
<evidence type="ECO:0000256" key="8">
    <source>
        <dbReference type="ARBA" id="ARBA00022692"/>
    </source>
</evidence>
<comment type="function">
    <text evidence="14">Component of the zona pellucida, an extracellular matrix surrounding oocytes which mediates sperm binding, induction of the acrosome reaction and prevents post-fertilization polyspermy. The zona pellucida is composed of 3 to 4 glycoproteins, ZP1, ZP2, ZP3, and ZP4. ZP3 is essential for sperm binding and zona matrix formation.</text>
</comment>
<dbReference type="STRING" id="623744.A0A553NJI5"/>
<keyword evidence="8" id="KW-0812">Transmembrane</keyword>
<evidence type="ECO:0000256" key="1">
    <source>
        <dbReference type="ARBA" id="ARBA00004498"/>
    </source>
</evidence>
<evidence type="ECO:0000256" key="2">
    <source>
        <dbReference type="ARBA" id="ARBA00006735"/>
    </source>
</evidence>
<comment type="subcellular location">
    <subcellularLocation>
        <location evidence="1">Secreted</location>
        <location evidence="1">Extracellular space</location>
        <location evidence="1">Extracellular matrix</location>
    </subcellularLocation>
    <subcellularLocation>
        <location evidence="14">Zona pellucida</location>
    </subcellularLocation>
    <subcellularLocation>
        <location evidence="14">Cell membrane</location>
        <topology evidence="14">Single-pass type I membrane protein</topology>
    </subcellularLocation>
</comment>
<comment type="domain">
    <text evidence="14">The ZP domain is involved in the polymerization of the ZP proteins to form the zona pellucida.</text>
</comment>
<reference evidence="16 17" key="1">
    <citation type="journal article" date="2019" name="Sci. Data">
        <title>Hybrid genome assembly and annotation of Danionella translucida.</title>
        <authorList>
            <person name="Kadobianskyi M."/>
            <person name="Schulze L."/>
            <person name="Schuelke M."/>
            <person name="Judkewitz B."/>
        </authorList>
    </citation>
    <scope>NUCLEOTIDE SEQUENCE [LARGE SCALE GENOMIC DNA]</scope>
    <source>
        <strain evidence="16 17">Bolton</strain>
    </source>
</reference>
<dbReference type="GO" id="GO:0035803">
    <property type="term" value="P:egg coat formation"/>
    <property type="evidence" value="ECO:0007669"/>
    <property type="project" value="UniProtKB-UniRule"/>
</dbReference>
<keyword evidence="9 14" id="KW-0732">Signal</keyword>
<keyword evidence="7 14" id="KW-0165">Cleavage on pair of basic residues</keyword>
<dbReference type="Pfam" id="PF23344">
    <property type="entry name" value="ZP-N"/>
    <property type="match status" value="1"/>
</dbReference>
<evidence type="ECO:0000256" key="14">
    <source>
        <dbReference type="RuleBase" id="RU367066"/>
    </source>
</evidence>
<sequence length="480" mass="52572">MLFGGLSLYFLALRILLVECSPRRLSSVYQFDGTSLEQPLSQSAFQDSKMPGELSDPVPTQRPKAVSVLCHEEAVEIVLDPAQLAAGLPVSADELWLGPEPTAGCGAVQTGASQFIIVAYLNNCGTQLSVSGDAIIYSNVVVYNPLLSSDGIIHTEPAAMPIQCQYQRRYSVDSLALEPSWVPFSASVSDSDYLEFSLQLMSDDWQLERGSNVYFLGDPIHLQASVTLANHFPLLVFVDWCVATPTPNVDVSEVKYSFVDQGCLADSRNLYSHSTFLKRSQGNKLQLLLDAFKFHKLTGNLDRACSFGQGRWLSADGNDDVCNSCELPKQTLPVSDPVKPVRFAQYAPAKQPDLAPKPALYQKKPSQVLDPVKALVQPAYSLSKRGADSKVEWKKVATLGPLLLMPQPTTRVQSTESPQFEIKEIFSAMAAEEPELLFNSTESSPVTQEKMESTEDSGTIHLLEDGVYELFSSEEGSGLE</sequence>
<dbReference type="Gene3D" id="2.60.40.3210">
    <property type="entry name" value="Zona pellucida, ZP-N domain"/>
    <property type="match status" value="1"/>
</dbReference>
<dbReference type="AlphaFoldDB" id="A0A553NJI5"/>
<evidence type="ECO:0000256" key="9">
    <source>
        <dbReference type="ARBA" id="ARBA00022729"/>
    </source>
</evidence>
<keyword evidence="11" id="KW-0472">Membrane</keyword>
<keyword evidence="10" id="KW-1133">Transmembrane helix</keyword>
<accession>A0A553NJI5</accession>
<evidence type="ECO:0000256" key="11">
    <source>
        <dbReference type="ARBA" id="ARBA00023136"/>
    </source>
</evidence>
<keyword evidence="5 14" id="KW-0964">Secreted</keyword>
<gene>
    <name evidence="16" type="ORF">DNTS_015201</name>
</gene>
<evidence type="ECO:0000256" key="13">
    <source>
        <dbReference type="ARBA" id="ARBA00023180"/>
    </source>
</evidence>
<dbReference type="GO" id="GO:0035804">
    <property type="term" value="F:structural constituent of egg coat"/>
    <property type="evidence" value="ECO:0007669"/>
    <property type="project" value="UniProtKB-UniRule"/>
</dbReference>
<evidence type="ECO:0000256" key="4">
    <source>
        <dbReference type="ARBA" id="ARBA00022475"/>
    </source>
</evidence>
<dbReference type="InterPro" id="IPR055355">
    <property type="entry name" value="ZP-C"/>
</dbReference>
<dbReference type="InterPro" id="IPR055356">
    <property type="entry name" value="ZP-N"/>
</dbReference>
<name>A0A553NJI5_9TELE</name>
<keyword evidence="13" id="KW-0325">Glycoprotein</keyword>
<keyword evidence="6 14" id="KW-0272">Extracellular matrix</keyword>
<dbReference type="InterPro" id="IPR001507">
    <property type="entry name" value="ZP_dom"/>
</dbReference>
<feature type="chain" id="PRO_5041487355" description="Zona pellucida sperm-binding protein 3" evidence="14">
    <location>
        <begin position="21"/>
        <end position="480"/>
    </location>
</feature>
<dbReference type="Pfam" id="PF00100">
    <property type="entry name" value="Zona_pellucida"/>
    <property type="match status" value="1"/>
</dbReference>
<dbReference type="GO" id="GO:0032190">
    <property type="term" value="F:acrosin binding"/>
    <property type="evidence" value="ECO:0007669"/>
    <property type="project" value="TreeGrafter"/>
</dbReference>
<dbReference type="EMBL" id="SRMA01026904">
    <property type="protein sequence ID" value="TRY65596.1"/>
    <property type="molecule type" value="Genomic_DNA"/>
</dbReference>
<evidence type="ECO:0000259" key="15">
    <source>
        <dbReference type="PROSITE" id="PS51034"/>
    </source>
</evidence>
<feature type="signal peptide" evidence="14">
    <location>
        <begin position="1"/>
        <end position="20"/>
    </location>
</feature>
<keyword evidence="4 14" id="KW-1003">Cell membrane</keyword>
<dbReference type="GO" id="GO:0005886">
    <property type="term" value="C:plasma membrane"/>
    <property type="evidence" value="ECO:0007669"/>
    <property type="project" value="UniProtKB-SubCell"/>
</dbReference>
<evidence type="ECO:0000313" key="16">
    <source>
        <dbReference type="EMBL" id="TRY65596.1"/>
    </source>
</evidence>
<dbReference type="Gene3D" id="2.60.40.4100">
    <property type="entry name" value="Zona pellucida, ZP-C domain"/>
    <property type="match status" value="1"/>
</dbReference>
<keyword evidence="12 14" id="KW-1015">Disulfide bond</keyword>
<dbReference type="Proteomes" id="UP000316079">
    <property type="component" value="Unassembled WGS sequence"/>
</dbReference>
<dbReference type="GO" id="GO:2000344">
    <property type="term" value="P:positive regulation of acrosome reaction"/>
    <property type="evidence" value="ECO:0007669"/>
    <property type="project" value="UniProtKB-UniRule"/>
</dbReference>
<evidence type="ECO:0000256" key="3">
    <source>
        <dbReference type="ARBA" id="ARBA00017980"/>
    </source>
</evidence>
<comment type="similarity">
    <text evidence="2 14">Belongs to the ZP domain family. ZPC subfamily.</text>
</comment>
<dbReference type="SMART" id="SM00241">
    <property type="entry name" value="ZP"/>
    <property type="match status" value="1"/>
</dbReference>